<dbReference type="Proteomes" id="UP000768163">
    <property type="component" value="Unassembled WGS sequence"/>
</dbReference>
<sequence length="67" mass="8016">MAKMIFDIESKKEEFEKLYSDILKVISICKFSSETKLRQLTEEKLNNFLLKFEIDLTDFREYGLCVI</sequence>
<evidence type="ECO:0000313" key="3">
    <source>
        <dbReference type="Proteomes" id="UP000738826"/>
    </source>
</evidence>
<evidence type="ECO:0000313" key="1">
    <source>
        <dbReference type="EMBL" id="NCN65212.1"/>
    </source>
</evidence>
<accession>A0A8J7Z1B9</accession>
<proteinExistence type="predicted"/>
<name>A0A8J7Z1B9_9ARCH</name>
<comment type="caution">
    <text evidence="2">The sequence shown here is derived from an EMBL/GenBank/DDBJ whole genome shotgun (WGS) entry which is preliminary data.</text>
</comment>
<organism evidence="2 3">
    <name type="scientific">Candidatus Altarchaeum hamiconexum</name>
    <dbReference type="NCBI Taxonomy" id="1803513"/>
    <lineage>
        <taxon>Archaea</taxon>
        <taxon>Candidatus Altarchaeota</taxon>
        <taxon>Candidatus Altiarchaeia</taxon>
        <taxon>Candidatus Altarchaeales</taxon>
        <taxon>Candidatus Altarchaeaceae</taxon>
        <taxon>Candidatus Altarchaeum</taxon>
    </lineage>
</organism>
<protein>
    <submittedName>
        <fullName evidence="2">Uncharacterized protein</fullName>
    </submittedName>
</protein>
<evidence type="ECO:0000313" key="2">
    <source>
        <dbReference type="EMBL" id="NCS91198.1"/>
    </source>
</evidence>
<gene>
    <name evidence="2" type="ORF">GW779_02080</name>
    <name evidence="1" type="ORF">GW910_04000</name>
</gene>
<dbReference type="EMBL" id="JAACQH010000038">
    <property type="protein sequence ID" value="NCS91198.1"/>
    <property type="molecule type" value="Genomic_DNA"/>
</dbReference>
<dbReference type="AlphaFoldDB" id="A0A8J7Z1B9"/>
<dbReference type="EMBL" id="JAACVF010000101">
    <property type="protein sequence ID" value="NCN65212.1"/>
    <property type="molecule type" value="Genomic_DNA"/>
</dbReference>
<reference evidence="2" key="1">
    <citation type="submission" date="2019-11" db="EMBL/GenBank/DDBJ databases">
        <title>Lipid analysis of CO2-rich subsurface aquifers suggests an autotrophy-based deep biosphere with lysolipids enriched in CPR bacteria.</title>
        <authorList>
            <person name="Probst A.J."/>
            <person name="Elling F.J."/>
            <person name="Castelle C.J."/>
            <person name="Zhu Q."/>
            <person name="Elvert M."/>
            <person name="Birarda G."/>
            <person name="Holman H.-Y."/>
            <person name="Lane K.R."/>
            <person name="Ladd B."/>
            <person name="Ryan M.C."/>
            <person name="Woyke T."/>
            <person name="Hinrichs K.-U."/>
            <person name="Banfield J.F."/>
        </authorList>
    </citation>
    <scope>NUCLEOTIDE SEQUENCE</scope>
    <source>
        <strain evidence="1">CG_2015-01_33_1645</strain>
        <strain evidence="2">CG_2015-04_33_537</strain>
    </source>
</reference>
<dbReference type="Proteomes" id="UP000738826">
    <property type="component" value="Unassembled WGS sequence"/>
</dbReference>